<dbReference type="InterPro" id="IPR047115">
    <property type="entry name" value="ARSB"/>
</dbReference>
<dbReference type="InterPro" id="IPR024607">
    <property type="entry name" value="Sulfatase_CS"/>
</dbReference>
<evidence type="ECO:0000256" key="1">
    <source>
        <dbReference type="ARBA" id="ARBA00001913"/>
    </source>
</evidence>
<evidence type="ECO:0000256" key="2">
    <source>
        <dbReference type="ARBA" id="ARBA00008779"/>
    </source>
</evidence>
<protein>
    <recommendedName>
        <fullName evidence="8">Sulfatase N-terminal domain-containing protein</fullName>
    </recommendedName>
</protein>
<keyword evidence="6" id="KW-0325">Glycoprotein</keyword>
<reference evidence="9" key="1">
    <citation type="submission" date="2022-01" db="EMBL/GenBank/DDBJ databases">
        <authorList>
            <person name="King R."/>
        </authorList>
    </citation>
    <scope>NUCLEOTIDE SEQUENCE</scope>
</reference>
<feature type="signal peptide" evidence="7">
    <location>
        <begin position="1"/>
        <end position="18"/>
    </location>
</feature>
<gene>
    <name evidence="9" type="ORF">PHAECO_LOCUS2340</name>
</gene>
<dbReference type="InterPro" id="IPR000917">
    <property type="entry name" value="Sulfatase_N"/>
</dbReference>
<dbReference type="AlphaFoldDB" id="A0A9N9SD56"/>
<comment type="cofactor">
    <cofactor evidence="1">
        <name>Ca(2+)</name>
        <dbReference type="ChEBI" id="CHEBI:29108"/>
    </cofactor>
</comment>
<organism evidence="9 10">
    <name type="scientific">Phaedon cochleariae</name>
    <name type="common">Mustard beetle</name>
    <dbReference type="NCBI Taxonomy" id="80249"/>
    <lineage>
        <taxon>Eukaryota</taxon>
        <taxon>Metazoa</taxon>
        <taxon>Ecdysozoa</taxon>
        <taxon>Arthropoda</taxon>
        <taxon>Hexapoda</taxon>
        <taxon>Insecta</taxon>
        <taxon>Pterygota</taxon>
        <taxon>Neoptera</taxon>
        <taxon>Endopterygota</taxon>
        <taxon>Coleoptera</taxon>
        <taxon>Polyphaga</taxon>
        <taxon>Cucujiformia</taxon>
        <taxon>Chrysomeloidea</taxon>
        <taxon>Chrysomelidae</taxon>
        <taxon>Chrysomelinae</taxon>
        <taxon>Chrysomelini</taxon>
        <taxon>Phaedon</taxon>
    </lineage>
</organism>
<evidence type="ECO:0000256" key="3">
    <source>
        <dbReference type="ARBA" id="ARBA00022723"/>
    </source>
</evidence>
<feature type="chain" id="PRO_5040358053" description="Sulfatase N-terminal domain-containing protein" evidence="7">
    <location>
        <begin position="19"/>
        <end position="581"/>
    </location>
</feature>
<evidence type="ECO:0000259" key="8">
    <source>
        <dbReference type="Pfam" id="PF00884"/>
    </source>
</evidence>
<dbReference type="PROSITE" id="PS00149">
    <property type="entry name" value="SULFATASE_2"/>
    <property type="match status" value="1"/>
</dbReference>
<dbReference type="Gene3D" id="3.40.720.10">
    <property type="entry name" value="Alkaline Phosphatase, subunit A"/>
    <property type="match status" value="1"/>
</dbReference>
<keyword evidence="10" id="KW-1185">Reference proteome</keyword>
<comment type="similarity">
    <text evidence="2">Belongs to the sulfatase family.</text>
</comment>
<dbReference type="PANTHER" id="PTHR10342:SF273">
    <property type="entry name" value="RE14504P"/>
    <property type="match status" value="1"/>
</dbReference>
<keyword evidence="5" id="KW-0106">Calcium</keyword>
<reference evidence="9" key="2">
    <citation type="submission" date="2022-10" db="EMBL/GenBank/DDBJ databases">
        <authorList>
            <consortium name="ENA_rothamsted_submissions"/>
            <consortium name="culmorum"/>
            <person name="King R."/>
        </authorList>
    </citation>
    <scope>NUCLEOTIDE SEQUENCE</scope>
</reference>
<evidence type="ECO:0000256" key="7">
    <source>
        <dbReference type="SAM" id="SignalP"/>
    </source>
</evidence>
<evidence type="ECO:0000256" key="6">
    <source>
        <dbReference type="ARBA" id="ARBA00023180"/>
    </source>
</evidence>
<name>A0A9N9SD56_PHACE</name>
<evidence type="ECO:0000313" key="10">
    <source>
        <dbReference type="Proteomes" id="UP001153737"/>
    </source>
</evidence>
<evidence type="ECO:0000313" key="9">
    <source>
        <dbReference type="EMBL" id="CAG9815087.1"/>
    </source>
</evidence>
<evidence type="ECO:0000256" key="5">
    <source>
        <dbReference type="ARBA" id="ARBA00022837"/>
    </source>
</evidence>
<keyword evidence="7" id="KW-0732">Signal</keyword>
<dbReference type="CDD" id="cd16029">
    <property type="entry name" value="4-S"/>
    <property type="match status" value="1"/>
</dbReference>
<evidence type="ECO:0000256" key="4">
    <source>
        <dbReference type="ARBA" id="ARBA00022801"/>
    </source>
</evidence>
<dbReference type="SUPFAM" id="SSF53649">
    <property type="entry name" value="Alkaline phosphatase-like"/>
    <property type="match status" value="1"/>
</dbReference>
<keyword evidence="3" id="KW-0479">Metal-binding</keyword>
<dbReference type="Proteomes" id="UP001153737">
    <property type="component" value="Chromosome 11"/>
</dbReference>
<dbReference type="PANTHER" id="PTHR10342">
    <property type="entry name" value="ARYLSULFATASE"/>
    <property type="match status" value="1"/>
</dbReference>
<sequence>MKDLVLFVFLQIAILNCAGTLRKKPNIVIILADDVGWNDFGIHGSSQIRTPNIDALGFNGVVLDKFYTQQTCTPSRAALLTGNYPIRSGLQGIPLDAGENRSLPLDMPTMPERLKGLGYRTHLVGKWHLGAACKEVTPTRRGFDTHFGYWNGYVGYFSYDISVAINTTMNFTGFDLHNGFEPQWPLKGRYATELFTRKAVEVIDRHDRKEPLFLMLAHLAGHAGQDGVELGVPNTTAAYEKYRYIATPERRLYADIVNIMDNSVGEIVTKLSERRMLDDTIILFFSDNGAQTTGMFQNFGSGWPFRGLKFTLNEGGVRGTGVLYSSMLQKKGYINNELIHITDLLPTFYHAAGGNVAKLGKIDGINQWNVISKNETTKRTELLINIDEVNGYSGILGYEGRYKLLNGSFRNGLYNDYYGDSGRGPENPPYDIQSVLDSPTNTAIRKLAKNTPLDRTRVQSMRSALDRGWCAPRAATPLYTCDDYCLFDIRADPCETENLIGDDTKRDVIDTLKGKLRGYYEQLVPETNKKVDPDSDPARFNNTWYPWLECTPDEGHFGAAIIRRVKTIIWEFFFTPLTYQS</sequence>
<dbReference type="GO" id="GO:0046872">
    <property type="term" value="F:metal ion binding"/>
    <property type="evidence" value="ECO:0007669"/>
    <property type="project" value="UniProtKB-KW"/>
</dbReference>
<dbReference type="OrthoDB" id="103349at2759"/>
<keyword evidence="4" id="KW-0378">Hydrolase</keyword>
<dbReference type="GO" id="GO:0008484">
    <property type="term" value="F:sulfuric ester hydrolase activity"/>
    <property type="evidence" value="ECO:0007669"/>
    <property type="project" value="InterPro"/>
</dbReference>
<dbReference type="EMBL" id="OU896717">
    <property type="protein sequence ID" value="CAG9815087.1"/>
    <property type="molecule type" value="Genomic_DNA"/>
</dbReference>
<dbReference type="Gene3D" id="3.30.1120.10">
    <property type="match status" value="1"/>
</dbReference>
<feature type="domain" description="Sulfatase N-terminal" evidence="8">
    <location>
        <begin position="25"/>
        <end position="353"/>
    </location>
</feature>
<dbReference type="InterPro" id="IPR017850">
    <property type="entry name" value="Alkaline_phosphatase_core_sf"/>
</dbReference>
<dbReference type="Pfam" id="PF00884">
    <property type="entry name" value="Sulfatase"/>
    <property type="match status" value="1"/>
</dbReference>
<accession>A0A9N9SD56</accession>
<proteinExistence type="inferred from homology"/>